<protein>
    <submittedName>
        <fullName evidence="2">7008_t:CDS:1</fullName>
    </submittedName>
</protein>
<gene>
    <name evidence="2" type="ORF">GMARGA_LOCUS3429</name>
</gene>
<dbReference type="EMBL" id="CAJVQB010001224">
    <property type="protein sequence ID" value="CAG8526813.1"/>
    <property type="molecule type" value="Genomic_DNA"/>
</dbReference>
<dbReference type="Proteomes" id="UP000789901">
    <property type="component" value="Unassembled WGS sequence"/>
</dbReference>
<sequence length="154" mass="17728">MVKEMCLNYKTYEHYENIIRATKSSLISMLLRKSENLNFVGFYGFYGIVLVKFNLTGHWLSITYSKNKQYNGTELNLLYLTGSLPTSIETVIPKCKKIEITCESHDQGWSSYPEHYGACYLSTWGEVSIITTTHNYDDKFIVHNAVEKGTENTI</sequence>
<evidence type="ECO:0000313" key="3">
    <source>
        <dbReference type="Proteomes" id="UP000789901"/>
    </source>
</evidence>
<accession>A0ABM8W517</accession>
<organism evidence="2 3">
    <name type="scientific">Gigaspora margarita</name>
    <dbReference type="NCBI Taxonomy" id="4874"/>
    <lineage>
        <taxon>Eukaryota</taxon>
        <taxon>Fungi</taxon>
        <taxon>Fungi incertae sedis</taxon>
        <taxon>Mucoromycota</taxon>
        <taxon>Glomeromycotina</taxon>
        <taxon>Glomeromycetes</taxon>
        <taxon>Diversisporales</taxon>
        <taxon>Gigasporaceae</taxon>
        <taxon>Gigaspora</taxon>
    </lineage>
</organism>
<proteinExistence type="predicted"/>
<keyword evidence="1" id="KW-0472">Membrane</keyword>
<keyword evidence="1" id="KW-0812">Transmembrane</keyword>
<reference evidence="2 3" key="1">
    <citation type="submission" date="2021-06" db="EMBL/GenBank/DDBJ databases">
        <authorList>
            <person name="Kallberg Y."/>
            <person name="Tangrot J."/>
            <person name="Rosling A."/>
        </authorList>
    </citation>
    <scope>NUCLEOTIDE SEQUENCE [LARGE SCALE GENOMIC DNA]</scope>
    <source>
        <strain evidence="2 3">120-4 pot B 10/14</strain>
    </source>
</reference>
<keyword evidence="3" id="KW-1185">Reference proteome</keyword>
<keyword evidence="1" id="KW-1133">Transmembrane helix</keyword>
<evidence type="ECO:0000256" key="1">
    <source>
        <dbReference type="SAM" id="Phobius"/>
    </source>
</evidence>
<comment type="caution">
    <text evidence="2">The sequence shown here is derived from an EMBL/GenBank/DDBJ whole genome shotgun (WGS) entry which is preliminary data.</text>
</comment>
<name>A0ABM8W517_GIGMA</name>
<evidence type="ECO:0000313" key="2">
    <source>
        <dbReference type="EMBL" id="CAG8526813.1"/>
    </source>
</evidence>
<feature type="transmembrane region" description="Helical" evidence="1">
    <location>
        <begin position="39"/>
        <end position="60"/>
    </location>
</feature>